<reference evidence="1" key="1">
    <citation type="submission" date="2019-12" db="EMBL/GenBank/DDBJ databases">
        <title>Genome sequencing and annotation of Brassica cretica.</title>
        <authorList>
            <person name="Studholme D.J."/>
            <person name="Sarris P.F."/>
        </authorList>
    </citation>
    <scope>NUCLEOTIDE SEQUENCE</scope>
    <source>
        <strain evidence="1">PFS-001/15</strain>
        <tissue evidence="1">Leaf</tissue>
    </source>
</reference>
<sequence>MNKALLLWRFVWTSRFRAEKAEKEGRKAGGGLDPKPSLGSVFSRLRRVEEDAQVLWRLPRASGFRGCLVKVSIDDSRGISIDTPFTTSIDYSIGISIDTLLASFVRGLIKYSPGFLDQLSLVSSNPSSMRIYAEKRPSYRLCLMILRSGF</sequence>
<proteinExistence type="predicted"/>
<dbReference type="EMBL" id="QGKW02001911">
    <property type="protein sequence ID" value="KAF2567859.1"/>
    <property type="molecule type" value="Genomic_DNA"/>
</dbReference>
<dbReference type="Proteomes" id="UP000712281">
    <property type="component" value="Unassembled WGS sequence"/>
</dbReference>
<evidence type="ECO:0000313" key="1">
    <source>
        <dbReference type="EMBL" id="KAF2567859.1"/>
    </source>
</evidence>
<organism evidence="1 2">
    <name type="scientific">Brassica cretica</name>
    <name type="common">Mustard</name>
    <dbReference type="NCBI Taxonomy" id="69181"/>
    <lineage>
        <taxon>Eukaryota</taxon>
        <taxon>Viridiplantae</taxon>
        <taxon>Streptophyta</taxon>
        <taxon>Embryophyta</taxon>
        <taxon>Tracheophyta</taxon>
        <taxon>Spermatophyta</taxon>
        <taxon>Magnoliopsida</taxon>
        <taxon>eudicotyledons</taxon>
        <taxon>Gunneridae</taxon>
        <taxon>Pentapetalae</taxon>
        <taxon>rosids</taxon>
        <taxon>malvids</taxon>
        <taxon>Brassicales</taxon>
        <taxon>Brassicaceae</taxon>
        <taxon>Brassiceae</taxon>
        <taxon>Brassica</taxon>
    </lineage>
</organism>
<evidence type="ECO:0000313" key="2">
    <source>
        <dbReference type="Proteomes" id="UP000712281"/>
    </source>
</evidence>
<gene>
    <name evidence="1" type="ORF">F2Q68_00026721</name>
</gene>
<name>A0A8S9IDQ5_BRACR</name>
<dbReference type="AlphaFoldDB" id="A0A8S9IDQ5"/>
<comment type="caution">
    <text evidence="1">The sequence shown here is derived from an EMBL/GenBank/DDBJ whole genome shotgun (WGS) entry which is preliminary data.</text>
</comment>
<accession>A0A8S9IDQ5</accession>
<protein>
    <submittedName>
        <fullName evidence="1">Uncharacterized protein</fullName>
    </submittedName>
</protein>